<dbReference type="AlphaFoldDB" id="A0A8B2NRH7"/>
<dbReference type="InterPro" id="IPR002347">
    <property type="entry name" value="SDR_fam"/>
</dbReference>
<dbReference type="InterPro" id="IPR036291">
    <property type="entry name" value="NAD(P)-bd_dom_sf"/>
</dbReference>
<keyword evidence="4" id="KW-1185">Reference proteome</keyword>
<keyword evidence="2" id="KW-0560">Oxidoreductase</keyword>
<dbReference type="FunFam" id="3.40.50.720:FF:000084">
    <property type="entry name" value="Short-chain dehydrogenase reductase"/>
    <property type="match status" value="1"/>
</dbReference>
<dbReference type="Pfam" id="PF13561">
    <property type="entry name" value="adh_short_C2"/>
    <property type="match status" value="1"/>
</dbReference>
<proteinExistence type="inferred from homology"/>
<comment type="similarity">
    <text evidence="1">Belongs to the short-chain dehydrogenases/reductases (SDR) family.</text>
</comment>
<dbReference type="EMBL" id="QHHQ01000003">
    <property type="protein sequence ID" value="RAI00910.1"/>
    <property type="molecule type" value="Genomic_DNA"/>
</dbReference>
<dbReference type="PANTHER" id="PTHR42760:SF133">
    <property type="entry name" value="3-OXOACYL-[ACYL-CARRIER-PROTEIN] REDUCTASE"/>
    <property type="match status" value="1"/>
</dbReference>
<evidence type="ECO:0000313" key="4">
    <source>
        <dbReference type="Proteomes" id="UP000249590"/>
    </source>
</evidence>
<evidence type="ECO:0000256" key="2">
    <source>
        <dbReference type="ARBA" id="ARBA00023002"/>
    </source>
</evidence>
<dbReference type="GO" id="GO:0016616">
    <property type="term" value="F:oxidoreductase activity, acting on the CH-OH group of donors, NAD or NADP as acceptor"/>
    <property type="evidence" value="ECO:0007669"/>
    <property type="project" value="TreeGrafter"/>
</dbReference>
<sequence>METGTTPPAPLAVVTGGAGGIGRHLVGALAAAGYRVAFTHLAPDDAAGPAVAEERAKGHDVTAYPCDAGDEAAVAAFYAALTEEMDAAPSLLVNNAGVQTLAPLLDLAVDDWDRVVRTHLRGTFLNTQAAARLMVARGVKGAIVNIGSGCNKIAFPRLVSYTAAKGGIEQFTKVAAVELGPHGIRVNCVAPGAIEVDRTAGGTDDYAGRWGAETPLRRVGTPADIAGPVLFFASPAAAFVTGQTLWVDGGVFSRPVWPEGEV</sequence>
<gene>
    <name evidence="3" type="ORF">DLJ53_16915</name>
</gene>
<name>A0A8B2NRH7_9HYPH</name>
<evidence type="ECO:0000256" key="1">
    <source>
        <dbReference type="ARBA" id="ARBA00006484"/>
    </source>
</evidence>
<dbReference type="PROSITE" id="PS00061">
    <property type="entry name" value="ADH_SHORT"/>
    <property type="match status" value="1"/>
</dbReference>
<dbReference type="SUPFAM" id="SSF51735">
    <property type="entry name" value="NAD(P)-binding Rossmann-fold domains"/>
    <property type="match status" value="1"/>
</dbReference>
<protein>
    <submittedName>
        <fullName evidence="3">3-oxoacyl-ACP reductase</fullName>
    </submittedName>
</protein>
<dbReference type="PRINTS" id="PR00080">
    <property type="entry name" value="SDRFAMILY"/>
</dbReference>
<evidence type="ECO:0000313" key="3">
    <source>
        <dbReference type="EMBL" id="RAI00910.1"/>
    </source>
</evidence>
<dbReference type="PRINTS" id="PR00081">
    <property type="entry name" value="GDHRDH"/>
</dbReference>
<accession>A0A8B2NRH7</accession>
<comment type="caution">
    <text evidence="3">The sequence shown here is derived from an EMBL/GenBank/DDBJ whole genome shotgun (WGS) entry which is preliminary data.</text>
</comment>
<dbReference type="Gene3D" id="3.40.50.720">
    <property type="entry name" value="NAD(P)-binding Rossmann-like Domain"/>
    <property type="match status" value="1"/>
</dbReference>
<dbReference type="CDD" id="cd05233">
    <property type="entry name" value="SDR_c"/>
    <property type="match status" value="1"/>
</dbReference>
<reference evidence="3 4" key="1">
    <citation type="submission" date="2018-05" db="EMBL/GenBank/DDBJ databases">
        <title>Acuticoccus sediminis sp. nov., isolated from deep-sea sediment of Indian Ocean.</title>
        <authorList>
            <person name="Liu X."/>
            <person name="Lai Q."/>
            <person name="Du Y."/>
            <person name="Sun F."/>
            <person name="Zhang X."/>
            <person name="Wang S."/>
            <person name="Shao Z."/>
        </authorList>
    </citation>
    <scope>NUCLEOTIDE SEQUENCE [LARGE SCALE GENOMIC DNA]</scope>
    <source>
        <strain evidence="3 4">PTG4-2</strain>
    </source>
</reference>
<dbReference type="Proteomes" id="UP000249590">
    <property type="component" value="Unassembled WGS sequence"/>
</dbReference>
<dbReference type="OrthoDB" id="9789398at2"/>
<dbReference type="RefSeq" id="WP_111347382.1">
    <property type="nucleotide sequence ID" value="NZ_QHHQ01000003.1"/>
</dbReference>
<organism evidence="3 4">
    <name type="scientific">Acuticoccus sediminis</name>
    <dbReference type="NCBI Taxonomy" id="2184697"/>
    <lineage>
        <taxon>Bacteria</taxon>
        <taxon>Pseudomonadati</taxon>
        <taxon>Pseudomonadota</taxon>
        <taxon>Alphaproteobacteria</taxon>
        <taxon>Hyphomicrobiales</taxon>
        <taxon>Amorphaceae</taxon>
        <taxon>Acuticoccus</taxon>
    </lineage>
</organism>
<dbReference type="PANTHER" id="PTHR42760">
    <property type="entry name" value="SHORT-CHAIN DEHYDROGENASES/REDUCTASES FAMILY MEMBER"/>
    <property type="match status" value="1"/>
</dbReference>
<dbReference type="InterPro" id="IPR020904">
    <property type="entry name" value="Sc_DH/Rdtase_CS"/>
</dbReference>